<keyword evidence="1" id="KW-0812">Transmembrane</keyword>
<evidence type="ECO:0000313" key="3">
    <source>
        <dbReference type="Proteomes" id="UP000298714"/>
    </source>
</evidence>
<feature type="transmembrane region" description="Helical" evidence="1">
    <location>
        <begin position="45"/>
        <end position="66"/>
    </location>
</feature>
<protein>
    <recommendedName>
        <fullName evidence="4">MFS transporter</fullName>
    </recommendedName>
</protein>
<dbReference type="KEGG" id="hgn:E6W36_12070"/>
<dbReference type="AlphaFoldDB" id="A0A4D7CA15"/>
<organism evidence="2 3">
    <name type="scientific">Hankyongella ginsenosidimutans</name>
    <dbReference type="NCBI Taxonomy" id="1763828"/>
    <lineage>
        <taxon>Bacteria</taxon>
        <taxon>Pseudomonadati</taxon>
        <taxon>Pseudomonadota</taxon>
        <taxon>Alphaproteobacteria</taxon>
        <taxon>Sphingomonadales</taxon>
        <taxon>Sphingomonadaceae</taxon>
        <taxon>Hankyongella</taxon>
    </lineage>
</organism>
<feature type="transmembrane region" description="Helical" evidence="1">
    <location>
        <begin position="12"/>
        <end position="33"/>
    </location>
</feature>
<sequence>MLRAAFASRALVVTILGISWFWAAGALITGQFVPIVRHHLGAQEPVATLLLTCFSLGIPAGSLLVSKMLRGEISLRFAAGAGTAMALGMADAARRTLAFPQATGGLYDIPMFLASPAAWG</sequence>
<keyword evidence="1" id="KW-0472">Membrane</keyword>
<evidence type="ECO:0000313" key="2">
    <source>
        <dbReference type="EMBL" id="QCI79983.1"/>
    </source>
</evidence>
<keyword evidence="3" id="KW-1185">Reference proteome</keyword>
<name>A0A4D7CA15_9SPHN</name>
<proteinExistence type="predicted"/>
<accession>A0A4D7CA15</accession>
<gene>
    <name evidence="2" type="ORF">E6W36_12070</name>
</gene>
<dbReference type="EMBL" id="CP039704">
    <property type="protein sequence ID" value="QCI79983.1"/>
    <property type="molecule type" value="Genomic_DNA"/>
</dbReference>
<keyword evidence="1" id="KW-1133">Transmembrane helix</keyword>
<dbReference type="RefSeq" id="WP_222872836.1">
    <property type="nucleotide sequence ID" value="NZ_CP039704.1"/>
</dbReference>
<evidence type="ECO:0008006" key="4">
    <source>
        <dbReference type="Google" id="ProtNLM"/>
    </source>
</evidence>
<reference evidence="3" key="1">
    <citation type="submission" date="2019-04" db="EMBL/GenBank/DDBJ databases">
        <title>Complete genome sequence of Sphingomonas sp. W1-2-3.</title>
        <authorList>
            <person name="Im W.T."/>
        </authorList>
    </citation>
    <scope>NUCLEOTIDE SEQUENCE [LARGE SCALE GENOMIC DNA]</scope>
    <source>
        <strain evidence="3">W1-2-3</strain>
    </source>
</reference>
<dbReference type="Proteomes" id="UP000298714">
    <property type="component" value="Chromosome"/>
</dbReference>
<evidence type="ECO:0000256" key="1">
    <source>
        <dbReference type="SAM" id="Phobius"/>
    </source>
</evidence>